<reference evidence="2" key="1">
    <citation type="submission" date="2018-11" db="EMBL/GenBank/DDBJ databases">
        <authorList>
            <person name="Alioto T."/>
            <person name="Alioto T."/>
        </authorList>
    </citation>
    <scope>NUCLEOTIDE SEQUENCE</scope>
</reference>
<keyword evidence="1" id="KW-0732">Signal</keyword>
<evidence type="ECO:0000256" key="1">
    <source>
        <dbReference type="SAM" id="SignalP"/>
    </source>
</evidence>
<gene>
    <name evidence="2" type="ORF">MGAL_10B017723</name>
</gene>
<feature type="chain" id="PRO_5032889441" evidence="1">
    <location>
        <begin position="21"/>
        <end position="71"/>
    </location>
</feature>
<dbReference type="AlphaFoldDB" id="A0A8B6C7Z7"/>
<keyword evidence="3" id="KW-1185">Reference proteome</keyword>
<comment type="caution">
    <text evidence="2">The sequence shown here is derived from an EMBL/GenBank/DDBJ whole genome shotgun (WGS) entry which is preliminary data.</text>
</comment>
<dbReference type="EMBL" id="UYJE01001286">
    <property type="protein sequence ID" value="VDI00931.1"/>
    <property type="molecule type" value="Genomic_DNA"/>
</dbReference>
<dbReference type="Proteomes" id="UP000596742">
    <property type="component" value="Unassembled WGS sequence"/>
</dbReference>
<evidence type="ECO:0000313" key="2">
    <source>
        <dbReference type="EMBL" id="VDI00931.1"/>
    </source>
</evidence>
<name>A0A8B6C7Z7_MYTGA</name>
<accession>A0A8B6C7Z7</accession>
<organism evidence="2 3">
    <name type="scientific">Mytilus galloprovincialis</name>
    <name type="common">Mediterranean mussel</name>
    <dbReference type="NCBI Taxonomy" id="29158"/>
    <lineage>
        <taxon>Eukaryota</taxon>
        <taxon>Metazoa</taxon>
        <taxon>Spiralia</taxon>
        <taxon>Lophotrochozoa</taxon>
        <taxon>Mollusca</taxon>
        <taxon>Bivalvia</taxon>
        <taxon>Autobranchia</taxon>
        <taxon>Pteriomorphia</taxon>
        <taxon>Mytilida</taxon>
        <taxon>Mytiloidea</taxon>
        <taxon>Mytilidae</taxon>
        <taxon>Mytilinae</taxon>
        <taxon>Mytilus</taxon>
    </lineage>
</organism>
<proteinExistence type="predicted"/>
<protein>
    <submittedName>
        <fullName evidence="2">Uncharacterized protein</fullName>
    </submittedName>
</protein>
<feature type="signal peptide" evidence="1">
    <location>
        <begin position="1"/>
        <end position="20"/>
    </location>
</feature>
<evidence type="ECO:0000313" key="3">
    <source>
        <dbReference type="Proteomes" id="UP000596742"/>
    </source>
</evidence>
<sequence length="71" mass="7794">MARAMLLLIIVLVCVQQVTSGISVEKRNAEEDCSQGIKDDCSYKGCSYIPNGIDSCVCYCPGVDEEKEIMK</sequence>